<dbReference type="Gene3D" id="3.30.2350.10">
    <property type="entry name" value="Pseudouridine synthase"/>
    <property type="match status" value="1"/>
</dbReference>
<gene>
    <name evidence="7" type="ORF">CQA63_06935</name>
</gene>
<comment type="caution">
    <text evidence="7">The sequence shown here is derived from an EMBL/GenBank/DDBJ whole genome shotgun (WGS) entry which is preliminary data.</text>
</comment>
<dbReference type="InterPro" id="IPR006145">
    <property type="entry name" value="PsdUridine_synth_RsuA/RluA"/>
</dbReference>
<evidence type="ECO:0000256" key="4">
    <source>
        <dbReference type="ARBA" id="ARBA00031870"/>
    </source>
</evidence>
<accession>A0A3D8I2L0</accession>
<keyword evidence="3" id="KW-0413">Isomerase</keyword>
<dbReference type="EMBL" id="NXLR01000013">
    <property type="protein sequence ID" value="RDU59369.1"/>
    <property type="molecule type" value="Genomic_DNA"/>
</dbReference>
<sequence>MPFVTKHYYLKEPIAAFLFLMRERGYSLKAAQRAIDKAYLRQNGRKVAKNEMLSGAVQLDEFQATDINLAPLYANEDFCVYDKPHNLLSHPKGRFYHYSLNDALKSRFGNTASILHRLDKQTSGLLLCSINPKTQKELKKLMEQRAVSKIYRAIIQGRLKEEILIDESISTQMRKGGDLCIKSIICKNGKPSRTLVRPIAYDTTSDSTLIEAIPLTGRTHQIRLHCAFIGHRILGDPLYGAKEEYSRIYLENPQLPQYTQYFGAPYLCLNAYQLNFSFKDKLYSFRSGFSFHCAPHFSSYFHTSATMPPLTLQIWRS</sequence>
<evidence type="ECO:0000256" key="2">
    <source>
        <dbReference type="ARBA" id="ARBA00010876"/>
    </source>
</evidence>
<dbReference type="RefSeq" id="WP_104700262.1">
    <property type="nucleotide sequence ID" value="NZ_FZPP01000023.1"/>
</dbReference>
<evidence type="ECO:0000256" key="5">
    <source>
        <dbReference type="ARBA" id="ARBA00033164"/>
    </source>
</evidence>
<comment type="catalytic activity">
    <reaction evidence="1">
        <text>a uridine in RNA = a pseudouridine in RNA</text>
        <dbReference type="Rhea" id="RHEA:48348"/>
        <dbReference type="Rhea" id="RHEA-COMP:12068"/>
        <dbReference type="Rhea" id="RHEA-COMP:12069"/>
        <dbReference type="ChEBI" id="CHEBI:65314"/>
        <dbReference type="ChEBI" id="CHEBI:65315"/>
    </reaction>
</comment>
<proteinExistence type="inferred from homology"/>
<dbReference type="Pfam" id="PF00849">
    <property type="entry name" value="PseudoU_synth_2"/>
    <property type="match status" value="1"/>
</dbReference>
<evidence type="ECO:0000313" key="7">
    <source>
        <dbReference type="EMBL" id="RDU59369.1"/>
    </source>
</evidence>
<dbReference type="GO" id="GO:0003723">
    <property type="term" value="F:RNA binding"/>
    <property type="evidence" value="ECO:0007669"/>
    <property type="project" value="InterPro"/>
</dbReference>
<dbReference type="PANTHER" id="PTHR21600:SF44">
    <property type="entry name" value="RIBOSOMAL LARGE SUBUNIT PSEUDOURIDINE SYNTHASE D"/>
    <property type="match status" value="1"/>
</dbReference>
<dbReference type="GO" id="GO:0009982">
    <property type="term" value="F:pseudouridine synthase activity"/>
    <property type="evidence" value="ECO:0007669"/>
    <property type="project" value="InterPro"/>
</dbReference>
<dbReference type="CDD" id="cd02869">
    <property type="entry name" value="PseudoU_synth_RluA_like"/>
    <property type="match status" value="1"/>
</dbReference>
<name>A0A3D8I2L0_9HELI</name>
<reference evidence="7 8" key="1">
    <citation type="submission" date="2018-04" db="EMBL/GenBank/DDBJ databases">
        <title>Novel Campyloabacter and Helicobacter Species and Strains.</title>
        <authorList>
            <person name="Mannion A.J."/>
            <person name="Shen Z."/>
            <person name="Fox J.G."/>
        </authorList>
    </citation>
    <scope>NUCLEOTIDE SEQUENCE [LARGE SCALE GENOMIC DNA]</scope>
    <source>
        <strain evidence="7 8">MIT 98-6070</strain>
    </source>
</reference>
<evidence type="ECO:0000256" key="3">
    <source>
        <dbReference type="ARBA" id="ARBA00023235"/>
    </source>
</evidence>
<evidence type="ECO:0000256" key="1">
    <source>
        <dbReference type="ARBA" id="ARBA00000073"/>
    </source>
</evidence>
<dbReference type="PROSITE" id="PS01129">
    <property type="entry name" value="PSI_RLU"/>
    <property type="match status" value="1"/>
</dbReference>
<dbReference type="OrthoDB" id="128480at2"/>
<evidence type="ECO:0000259" key="6">
    <source>
        <dbReference type="Pfam" id="PF00849"/>
    </source>
</evidence>
<dbReference type="InterPro" id="IPR020103">
    <property type="entry name" value="PsdUridine_synth_cat_dom_sf"/>
</dbReference>
<dbReference type="GO" id="GO:0140098">
    <property type="term" value="F:catalytic activity, acting on RNA"/>
    <property type="evidence" value="ECO:0007669"/>
    <property type="project" value="UniProtKB-ARBA"/>
</dbReference>
<dbReference type="SUPFAM" id="SSF55120">
    <property type="entry name" value="Pseudouridine synthase"/>
    <property type="match status" value="1"/>
</dbReference>
<dbReference type="GO" id="GO:0000455">
    <property type="term" value="P:enzyme-directed rRNA pseudouridine synthesis"/>
    <property type="evidence" value="ECO:0007669"/>
    <property type="project" value="TreeGrafter"/>
</dbReference>
<dbReference type="Proteomes" id="UP000256599">
    <property type="component" value="Unassembled WGS sequence"/>
</dbReference>
<feature type="domain" description="Pseudouridine synthase RsuA/RluA-like" evidence="6">
    <location>
        <begin position="78"/>
        <end position="227"/>
    </location>
</feature>
<keyword evidence="8" id="KW-1185">Reference proteome</keyword>
<comment type="similarity">
    <text evidence="2">Belongs to the pseudouridine synthase RluA family.</text>
</comment>
<dbReference type="InterPro" id="IPR006224">
    <property type="entry name" value="PsdUridine_synth_RluA-like_CS"/>
</dbReference>
<organism evidence="7 8">
    <name type="scientific">Helicobacter marmotae</name>
    <dbReference type="NCBI Taxonomy" id="152490"/>
    <lineage>
        <taxon>Bacteria</taxon>
        <taxon>Pseudomonadati</taxon>
        <taxon>Campylobacterota</taxon>
        <taxon>Epsilonproteobacteria</taxon>
        <taxon>Campylobacterales</taxon>
        <taxon>Helicobacteraceae</taxon>
        <taxon>Helicobacter</taxon>
    </lineage>
</organism>
<dbReference type="AlphaFoldDB" id="A0A3D8I2L0"/>
<protein>
    <recommendedName>
        <fullName evidence="4">RNA pseudouridylate synthase</fullName>
    </recommendedName>
    <alternativeName>
        <fullName evidence="5">RNA-uridine isomerase</fullName>
    </alternativeName>
</protein>
<evidence type="ECO:0000313" key="8">
    <source>
        <dbReference type="Proteomes" id="UP000256599"/>
    </source>
</evidence>
<dbReference type="InterPro" id="IPR050188">
    <property type="entry name" value="RluA_PseudoU_synthase"/>
</dbReference>
<dbReference type="PANTHER" id="PTHR21600">
    <property type="entry name" value="MITOCHONDRIAL RNA PSEUDOURIDINE SYNTHASE"/>
    <property type="match status" value="1"/>
</dbReference>